<dbReference type="OrthoDB" id="6713579at2"/>
<feature type="transmembrane region" description="Helical" evidence="1">
    <location>
        <begin position="40"/>
        <end position="64"/>
    </location>
</feature>
<dbReference type="eggNOG" id="ENOG5031S78">
    <property type="taxonomic scope" value="Bacteria"/>
</dbReference>
<keyword evidence="1" id="KW-0812">Transmembrane</keyword>
<evidence type="ECO:0000256" key="1">
    <source>
        <dbReference type="SAM" id="Phobius"/>
    </source>
</evidence>
<sequence length="82" mass="9109">MDQSVSHSNTPVFDVVESQTTQILYQEPTQEELYSKPVNIFRNLCAVLVIFISLASMVYIAVVADDNVAVSQMQKAEGIEKS</sequence>
<dbReference type="EMBL" id="AQFM01000026">
    <property type="protein sequence ID" value="EOR10472.1"/>
    <property type="molecule type" value="Genomic_DNA"/>
</dbReference>
<dbReference type="RefSeq" id="WP_016165964.1">
    <property type="nucleotide sequence ID" value="NZ_KE007360.1"/>
</dbReference>
<dbReference type="AlphaFoldDB" id="R9B7R2"/>
<dbReference type="Proteomes" id="UP000016201">
    <property type="component" value="Unassembled WGS sequence"/>
</dbReference>
<name>R9B7R2_9GAMM</name>
<keyword evidence="1" id="KW-0472">Membrane</keyword>
<gene>
    <name evidence="2" type="ORF">I593_00826</name>
</gene>
<keyword evidence="1" id="KW-1133">Transmembrane helix</keyword>
<keyword evidence="3" id="KW-1185">Reference proteome</keyword>
<comment type="caution">
    <text evidence="2">The sequence shown here is derived from an EMBL/GenBank/DDBJ whole genome shotgun (WGS) entry which is preliminary data.</text>
</comment>
<evidence type="ECO:0000313" key="3">
    <source>
        <dbReference type="Proteomes" id="UP000016201"/>
    </source>
</evidence>
<organism evidence="2 3">
    <name type="scientific">Acinetobacter tandoii DSM 14970 = CIP 107469</name>
    <dbReference type="NCBI Taxonomy" id="1120927"/>
    <lineage>
        <taxon>Bacteria</taxon>
        <taxon>Pseudomonadati</taxon>
        <taxon>Pseudomonadota</taxon>
        <taxon>Gammaproteobacteria</taxon>
        <taxon>Moraxellales</taxon>
        <taxon>Moraxellaceae</taxon>
        <taxon>Acinetobacter</taxon>
    </lineage>
</organism>
<accession>R9B7R2</accession>
<evidence type="ECO:0000313" key="2">
    <source>
        <dbReference type="EMBL" id="EOR10472.1"/>
    </source>
</evidence>
<protein>
    <submittedName>
        <fullName evidence="2">Uncharacterized protein</fullName>
    </submittedName>
</protein>
<reference evidence="2 3" key="1">
    <citation type="submission" date="2013-03" db="EMBL/GenBank/DDBJ databases">
        <title>The Genome Sequence of Acinetobacter tandoii CIP 107469.</title>
        <authorList>
            <consortium name="The Broad Institute Genome Sequencing Platform"/>
            <consortium name="The Broad Institute Genome Sequencing Center for Infectious Disease"/>
            <person name="Cerqueira G."/>
            <person name="Feldgarden M."/>
            <person name="Courvalin P."/>
            <person name="Perichon B."/>
            <person name="Grillot-Courvalin C."/>
            <person name="Clermont D."/>
            <person name="Rocha E."/>
            <person name="Yoon E.-J."/>
            <person name="Nemec A."/>
            <person name="Walker B."/>
            <person name="Young S.K."/>
            <person name="Zeng Q."/>
            <person name="Gargeya S."/>
            <person name="Fitzgerald M."/>
            <person name="Haas B."/>
            <person name="Abouelleil A."/>
            <person name="Alvarado L."/>
            <person name="Arachchi H.M."/>
            <person name="Berlin A.M."/>
            <person name="Chapman S.B."/>
            <person name="Dewar J."/>
            <person name="Goldberg J."/>
            <person name="Griggs A."/>
            <person name="Gujja S."/>
            <person name="Hansen M."/>
            <person name="Howarth C."/>
            <person name="Imamovic A."/>
            <person name="Larimer J."/>
            <person name="McCowan C."/>
            <person name="Murphy C."/>
            <person name="Neiman D."/>
            <person name="Pearson M."/>
            <person name="Priest M."/>
            <person name="Roberts A."/>
            <person name="Saif S."/>
            <person name="Shea T."/>
            <person name="Sisk P."/>
            <person name="Sykes S."/>
            <person name="Wortman J."/>
            <person name="Nusbaum C."/>
            <person name="Birren B."/>
        </authorList>
    </citation>
    <scope>NUCLEOTIDE SEQUENCE [LARGE SCALE GENOMIC DNA]</scope>
    <source>
        <strain evidence="2 3">CIP 107469</strain>
    </source>
</reference>
<dbReference type="PATRIC" id="fig|1120927.3.peg.794"/>
<proteinExistence type="predicted"/>